<reference evidence="2 3" key="1">
    <citation type="journal article" date="2021" name="Elife">
        <title>Chloroplast acquisition without the gene transfer in kleptoplastic sea slugs, Plakobranchus ocellatus.</title>
        <authorList>
            <person name="Maeda T."/>
            <person name="Takahashi S."/>
            <person name="Yoshida T."/>
            <person name="Shimamura S."/>
            <person name="Takaki Y."/>
            <person name="Nagai Y."/>
            <person name="Toyoda A."/>
            <person name="Suzuki Y."/>
            <person name="Arimoto A."/>
            <person name="Ishii H."/>
            <person name="Satoh N."/>
            <person name="Nishiyama T."/>
            <person name="Hasebe M."/>
            <person name="Maruyama T."/>
            <person name="Minagawa J."/>
            <person name="Obokata J."/>
            <person name="Shigenobu S."/>
        </authorList>
    </citation>
    <scope>NUCLEOTIDE SEQUENCE [LARGE SCALE GENOMIC DNA]</scope>
</reference>
<gene>
    <name evidence="2" type="ORF">ElyMa_002225500</name>
</gene>
<accession>A0AAV4FUJ2</accession>
<comment type="caution">
    <text evidence="2">The sequence shown here is derived from an EMBL/GenBank/DDBJ whole genome shotgun (WGS) entry which is preliminary data.</text>
</comment>
<proteinExistence type="predicted"/>
<keyword evidence="3" id="KW-1185">Reference proteome</keyword>
<name>A0AAV4FUJ2_9GAST</name>
<sequence>MDPRIPPCLVIAMIVSYAFYQVCPIQCYPQNPRSAVLASACSQGMCIQQSCGSSGGSADSPGPTLTCRTASIMVADVSRDSLRTLRNRTVLNAVREKCMGQSSCHLGDNICPRHSGLLVHYELYQRRRFGQLKASCHTVV</sequence>
<evidence type="ECO:0000256" key="1">
    <source>
        <dbReference type="SAM" id="SignalP"/>
    </source>
</evidence>
<feature type="signal peptide" evidence="1">
    <location>
        <begin position="1"/>
        <end position="20"/>
    </location>
</feature>
<feature type="chain" id="PRO_5043595926" evidence="1">
    <location>
        <begin position="21"/>
        <end position="140"/>
    </location>
</feature>
<organism evidence="2 3">
    <name type="scientific">Elysia marginata</name>
    <dbReference type="NCBI Taxonomy" id="1093978"/>
    <lineage>
        <taxon>Eukaryota</taxon>
        <taxon>Metazoa</taxon>
        <taxon>Spiralia</taxon>
        <taxon>Lophotrochozoa</taxon>
        <taxon>Mollusca</taxon>
        <taxon>Gastropoda</taxon>
        <taxon>Heterobranchia</taxon>
        <taxon>Euthyneura</taxon>
        <taxon>Panpulmonata</taxon>
        <taxon>Sacoglossa</taxon>
        <taxon>Placobranchoidea</taxon>
        <taxon>Plakobranchidae</taxon>
        <taxon>Elysia</taxon>
    </lineage>
</organism>
<dbReference type="AlphaFoldDB" id="A0AAV4FUJ2"/>
<dbReference type="Proteomes" id="UP000762676">
    <property type="component" value="Unassembled WGS sequence"/>
</dbReference>
<dbReference type="EMBL" id="BMAT01004607">
    <property type="protein sequence ID" value="GFR76922.1"/>
    <property type="molecule type" value="Genomic_DNA"/>
</dbReference>
<keyword evidence="1" id="KW-0732">Signal</keyword>
<evidence type="ECO:0000313" key="2">
    <source>
        <dbReference type="EMBL" id="GFR76922.1"/>
    </source>
</evidence>
<protein>
    <submittedName>
        <fullName evidence="2">Uncharacterized protein</fullName>
    </submittedName>
</protein>
<evidence type="ECO:0000313" key="3">
    <source>
        <dbReference type="Proteomes" id="UP000762676"/>
    </source>
</evidence>